<feature type="compositionally biased region" description="Low complexity" evidence="1">
    <location>
        <begin position="99"/>
        <end position="142"/>
    </location>
</feature>
<accession>A0A8D8BSB8</accession>
<dbReference type="EMBL" id="HBUE01087975">
    <property type="protein sequence ID" value="CAG6480348.1"/>
    <property type="molecule type" value="Transcribed_RNA"/>
</dbReference>
<dbReference type="EMBL" id="HBUE01087973">
    <property type="protein sequence ID" value="CAG6480342.1"/>
    <property type="molecule type" value="Transcribed_RNA"/>
</dbReference>
<organism evidence="2">
    <name type="scientific">Culex pipiens</name>
    <name type="common">House mosquito</name>
    <dbReference type="NCBI Taxonomy" id="7175"/>
    <lineage>
        <taxon>Eukaryota</taxon>
        <taxon>Metazoa</taxon>
        <taxon>Ecdysozoa</taxon>
        <taxon>Arthropoda</taxon>
        <taxon>Hexapoda</taxon>
        <taxon>Insecta</taxon>
        <taxon>Pterygota</taxon>
        <taxon>Neoptera</taxon>
        <taxon>Endopterygota</taxon>
        <taxon>Diptera</taxon>
        <taxon>Nematocera</taxon>
        <taxon>Culicoidea</taxon>
        <taxon>Culicidae</taxon>
        <taxon>Culicinae</taxon>
        <taxon>Culicini</taxon>
        <taxon>Culex</taxon>
        <taxon>Culex</taxon>
    </lineage>
</organism>
<feature type="compositionally biased region" description="Polar residues" evidence="1">
    <location>
        <begin position="27"/>
        <end position="40"/>
    </location>
</feature>
<reference evidence="2" key="1">
    <citation type="submission" date="2021-05" db="EMBL/GenBank/DDBJ databases">
        <authorList>
            <person name="Alioto T."/>
            <person name="Alioto T."/>
            <person name="Gomez Garrido J."/>
        </authorList>
    </citation>
    <scope>NUCLEOTIDE SEQUENCE</scope>
</reference>
<dbReference type="EMBL" id="HBUE01087972">
    <property type="protein sequence ID" value="CAG6480339.1"/>
    <property type="molecule type" value="Transcribed_RNA"/>
</dbReference>
<feature type="region of interest" description="Disordered" evidence="1">
    <location>
        <begin position="1"/>
        <end position="41"/>
    </location>
</feature>
<dbReference type="AlphaFoldDB" id="A0A8D8BSB8"/>
<feature type="compositionally biased region" description="Polar residues" evidence="1">
    <location>
        <begin position="1"/>
        <end position="20"/>
    </location>
</feature>
<dbReference type="EMBL" id="HBUE01087974">
    <property type="protein sequence ID" value="CAG6480345.1"/>
    <property type="molecule type" value="Transcribed_RNA"/>
</dbReference>
<evidence type="ECO:0000313" key="2">
    <source>
        <dbReference type="EMBL" id="CAG6480350.1"/>
    </source>
</evidence>
<proteinExistence type="predicted"/>
<name>A0A8D8BSB8_CULPI</name>
<sequence length="173" mass="18976">MKTPLSVISSRRTQTNTTQADRAIGKTTPQLNSNSTRPTINTNRRSSLLRTTSRTTGCITPKVPRLLRFTNQTVITMVTTNRFLTSYAASTQRRRTKPAVTDAATTTSTAQRTTPKRTTISCTTSDLDTPPTTPLATFLRPPGHTTPRINPPPKSSVQTWNFSTVAISNKCLP</sequence>
<protein>
    <submittedName>
        <fullName evidence="2">(northern house mosquito) hypothetical protein</fullName>
    </submittedName>
</protein>
<dbReference type="EMBL" id="HBUE01087976">
    <property type="protein sequence ID" value="CAG6480350.1"/>
    <property type="molecule type" value="Transcribed_RNA"/>
</dbReference>
<feature type="region of interest" description="Disordered" evidence="1">
    <location>
        <begin position="89"/>
        <end position="156"/>
    </location>
</feature>
<evidence type="ECO:0000256" key="1">
    <source>
        <dbReference type="SAM" id="MobiDB-lite"/>
    </source>
</evidence>